<sequence length="128" mass="14711">MWRRTRRAITSCFTFFRRCGRLDWNVDEDFAEILGHLADNDANDRQGHQFVGPYLPYDNNAAQLRREQPLQHRPDVPRGRRRSSPELVQKVRVALEEMCAGCLTEQLTDHPSGGDGCFDDDDGDDDFG</sequence>
<feature type="region of interest" description="Disordered" evidence="1">
    <location>
        <begin position="66"/>
        <end position="87"/>
    </location>
</feature>
<dbReference type="OrthoDB" id="7683074at2759"/>
<feature type="compositionally biased region" description="Acidic residues" evidence="1">
    <location>
        <begin position="117"/>
        <end position="128"/>
    </location>
</feature>
<organism evidence="2 3">
    <name type="scientific">Trichomalopsis sarcophagae</name>
    <dbReference type="NCBI Taxonomy" id="543379"/>
    <lineage>
        <taxon>Eukaryota</taxon>
        <taxon>Metazoa</taxon>
        <taxon>Ecdysozoa</taxon>
        <taxon>Arthropoda</taxon>
        <taxon>Hexapoda</taxon>
        <taxon>Insecta</taxon>
        <taxon>Pterygota</taxon>
        <taxon>Neoptera</taxon>
        <taxon>Endopterygota</taxon>
        <taxon>Hymenoptera</taxon>
        <taxon>Apocrita</taxon>
        <taxon>Proctotrupomorpha</taxon>
        <taxon>Chalcidoidea</taxon>
        <taxon>Pteromalidae</taxon>
        <taxon>Pteromalinae</taxon>
        <taxon>Trichomalopsis</taxon>
    </lineage>
</organism>
<name>A0A232F8J4_9HYME</name>
<feature type="compositionally biased region" description="Basic and acidic residues" evidence="1">
    <location>
        <begin position="66"/>
        <end position="78"/>
    </location>
</feature>
<protein>
    <submittedName>
        <fullName evidence="2">Uncharacterized protein</fullName>
    </submittedName>
</protein>
<keyword evidence="3" id="KW-1185">Reference proteome</keyword>
<accession>A0A232F8J4</accession>
<dbReference type="Proteomes" id="UP000215335">
    <property type="component" value="Unassembled WGS sequence"/>
</dbReference>
<dbReference type="EMBL" id="NNAY01000685">
    <property type="protein sequence ID" value="OXU26985.1"/>
    <property type="molecule type" value="Genomic_DNA"/>
</dbReference>
<evidence type="ECO:0000313" key="3">
    <source>
        <dbReference type="Proteomes" id="UP000215335"/>
    </source>
</evidence>
<gene>
    <name evidence="2" type="ORF">TSAR_009144</name>
</gene>
<feature type="region of interest" description="Disordered" evidence="1">
    <location>
        <begin position="107"/>
        <end position="128"/>
    </location>
</feature>
<dbReference type="AlphaFoldDB" id="A0A232F8J4"/>
<evidence type="ECO:0000256" key="1">
    <source>
        <dbReference type="SAM" id="MobiDB-lite"/>
    </source>
</evidence>
<evidence type="ECO:0000313" key="2">
    <source>
        <dbReference type="EMBL" id="OXU26985.1"/>
    </source>
</evidence>
<proteinExistence type="predicted"/>
<comment type="caution">
    <text evidence="2">The sequence shown here is derived from an EMBL/GenBank/DDBJ whole genome shotgun (WGS) entry which is preliminary data.</text>
</comment>
<reference evidence="2 3" key="1">
    <citation type="journal article" date="2017" name="Curr. Biol.">
        <title>The Evolution of Venom by Co-option of Single-Copy Genes.</title>
        <authorList>
            <person name="Martinson E.O."/>
            <person name="Mrinalini"/>
            <person name="Kelkar Y.D."/>
            <person name="Chang C.H."/>
            <person name="Werren J.H."/>
        </authorList>
    </citation>
    <scope>NUCLEOTIDE SEQUENCE [LARGE SCALE GENOMIC DNA]</scope>
    <source>
        <strain evidence="2 3">Alberta</strain>
        <tissue evidence="2">Whole body</tissue>
    </source>
</reference>